<dbReference type="CDD" id="cd07716">
    <property type="entry name" value="RNaseZ_short-form-like_MBL-fold"/>
    <property type="match status" value="1"/>
</dbReference>
<evidence type="ECO:0000256" key="1">
    <source>
        <dbReference type="ARBA" id="ARBA00022833"/>
    </source>
</evidence>
<dbReference type="RefSeq" id="WP_125755342.1">
    <property type="nucleotide sequence ID" value="NZ_JBHTOK010000077.1"/>
</dbReference>
<dbReference type="SMART" id="SM00849">
    <property type="entry name" value="Lactamase_B"/>
    <property type="match status" value="1"/>
</dbReference>
<sequence length="252" mass="27147">MKLTILGYYGGYPDHGVGTSSYLIESGDYKLLLDCGSGALLALEKASDSFALDAVLLTHYHHDHAADVGVLQYYYQLHSGAKKADPLPIYGHTKDPLNFAALTFGDFTKGMGYSGDSVLDLGPLHLTFLETQHPVPAFAVRIEEKTTGQVFVDTSDTRAFPALAPFAEKADLLMADTNFLAGHQAPLWHLTAPQAGALAAQAHVKELLLTHLPQEVSLATLKVQAQAEAGEIPVVLASETLFIDGNKLFEQK</sequence>
<dbReference type="SUPFAM" id="SSF56281">
    <property type="entry name" value="Metallo-hydrolase/oxidoreductase"/>
    <property type="match status" value="1"/>
</dbReference>
<evidence type="ECO:0000313" key="3">
    <source>
        <dbReference type="EMBL" id="MFD1441968.1"/>
    </source>
</evidence>
<dbReference type="PANTHER" id="PTHR46018:SF4">
    <property type="entry name" value="METALLO-HYDROLASE YHFI-RELATED"/>
    <property type="match status" value="1"/>
</dbReference>
<keyword evidence="1" id="KW-0862">Zinc</keyword>
<proteinExistence type="predicted"/>
<dbReference type="InterPro" id="IPR001279">
    <property type="entry name" value="Metallo-B-lactamas"/>
</dbReference>
<evidence type="ECO:0000313" key="4">
    <source>
        <dbReference type="Proteomes" id="UP001597212"/>
    </source>
</evidence>
<comment type="caution">
    <text evidence="3">The sequence shown here is derived from an EMBL/GenBank/DDBJ whole genome shotgun (WGS) entry which is preliminary data.</text>
</comment>
<reference evidence="4" key="1">
    <citation type="journal article" date="2019" name="Int. J. Syst. Evol. Microbiol.">
        <title>The Global Catalogue of Microorganisms (GCM) 10K type strain sequencing project: providing services to taxonomists for standard genome sequencing and annotation.</title>
        <authorList>
            <consortium name="The Broad Institute Genomics Platform"/>
            <consortium name="The Broad Institute Genome Sequencing Center for Infectious Disease"/>
            <person name="Wu L."/>
            <person name="Ma J."/>
        </authorList>
    </citation>
    <scope>NUCLEOTIDE SEQUENCE [LARGE SCALE GENOMIC DNA]</scope>
    <source>
        <strain evidence="4">CCM 8912</strain>
    </source>
</reference>
<dbReference type="Pfam" id="PF00753">
    <property type="entry name" value="Lactamase_B"/>
    <property type="match status" value="1"/>
</dbReference>
<accession>A0ABW4D0Z4</accession>
<dbReference type="InterPro" id="IPR036866">
    <property type="entry name" value="RibonucZ/Hydroxyglut_hydro"/>
</dbReference>
<evidence type="ECO:0000259" key="2">
    <source>
        <dbReference type="SMART" id="SM00849"/>
    </source>
</evidence>
<dbReference type="EMBL" id="JBHTOK010000077">
    <property type="protein sequence ID" value="MFD1441968.1"/>
    <property type="molecule type" value="Genomic_DNA"/>
</dbReference>
<gene>
    <name evidence="3" type="ORF">ACFQ5K_11330</name>
</gene>
<dbReference type="Proteomes" id="UP001597212">
    <property type="component" value="Unassembled WGS sequence"/>
</dbReference>
<name>A0ABW4D0Z4_9LACO</name>
<feature type="domain" description="Metallo-beta-lactamase" evidence="2">
    <location>
        <begin position="18"/>
        <end position="183"/>
    </location>
</feature>
<dbReference type="Gene3D" id="3.60.15.10">
    <property type="entry name" value="Ribonuclease Z/Hydroxyacylglutathione hydrolase-like"/>
    <property type="match status" value="1"/>
</dbReference>
<protein>
    <submittedName>
        <fullName evidence="3">MBL fold metallo-hydrolase</fullName>
    </submittedName>
</protein>
<organism evidence="3 4">
    <name type="scientific">Lacticaseibacillus hegangensis</name>
    <dbReference type="NCBI Taxonomy" id="2486010"/>
    <lineage>
        <taxon>Bacteria</taxon>
        <taxon>Bacillati</taxon>
        <taxon>Bacillota</taxon>
        <taxon>Bacilli</taxon>
        <taxon>Lactobacillales</taxon>
        <taxon>Lactobacillaceae</taxon>
        <taxon>Lacticaseibacillus</taxon>
    </lineage>
</organism>
<dbReference type="PANTHER" id="PTHR46018">
    <property type="entry name" value="ZINC PHOSPHODIESTERASE ELAC PROTEIN 1"/>
    <property type="match status" value="1"/>
</dbReference>
<keyword evidence="4" id="KW-1185">Reference proteome</keyword>